<name>A0A2J8RDJ9_PONAB</name>
<dbReference type="Pfam" id="PF09420">
    <property type="entry name" value="Nop16"/>
    <property type="match status" value="1"/>
</dbReference>
<comment type="subcellular location">
    <subcellularLocation>
        <location evidence="1">Nucleus</location>
        <location evidence="1">Nucleolus</location>
    </subcellularLocation>
</comment>
<dbReference type="EMBL" id="NDHI03003708">
    <property type="protein sequence ID" value="PNJ06559.1"/>
    <property type="molecule type" value="Genomic_DNA"/>
</dbReference>
<protein>
    <recommendedName>
        <fullName evidence="3">Nucleolar protein 16</fullName>
    </recommendedName>
</protein>
<dbReference type="PANTHER" id="PTHR13243:SF1">
    <property type="entry name" value="NUCLEOLAR PROTEIN 16"/>
    <property type="match status" value="1"/>
</dbReference>
<dbReference type="InterPro" id="IPR019002">
    <property type="entry name" value="Ribosome_biogenesis_Nop16"/>
</dbReference>
<evidence type="ECO:0000256" key="1">
    <source>
        <dbReference type="ARBA" id="ARBA00004604"/>
    </source>
</evidence>
<evidence type="ECO:0000256" key="3">
    <source>
        <dbReference type="ARBA" id="ARBA00015522"/>
    </source>
</evidence>
<dbReference type="GO" id="GO:0042273">
    <property type="term" value="P:ribosomal large subunit biogenesis"/>
    <property type="evidence" value="ECO:0007669"/>
    <property type="project" value="TreeGrafter"/>
</dbReference>
<comment type="similarity">
    <text evidence="2">Belongs to the NOP16 family.</text>
</comment>
<comment type="caution">
    <text evidence="5">The sequence shown here is derived from an EMBL/GenBank/DDBJ whole genome shotgun (WGS) entry which is preliminary data.</text>
</comment>
<dbReference type="AlphaFoldDB" id="A0A2J8RDJ9"/>
<reference evidence="5" key="1">
    <citation type="submission" date="2017-12" db="EMBL/GenBank/DDBJ databases">
        <title>High-resolution comparative analysis of great ape genomes.</title>
        <authorList>
            <person name="Pollen A."/>
            <person name="Hastie A."/>
            <person name="Hormozdiari F."/>
            <person name="Dougherty M."/>
            <person name="Liu R."/>
            <person name="Chaisson M."/>
            <person name="Hoppe E."/>
            <person name="Hill C."/>
            <person name="Pang A."/>
            <person name="Hillier L."/>
            <person name="Baker C."/>
            <person name="Armstrong J."/>
            <person name="Shendure J."/>
            <person name="Paten B."/>
            <person name="Wilson R."/>
            <person name="Chao H."/>
            <person name="Schneider V."/>
            <person name="Ventura M."/>
            <person name="Kronenberg Z."/>
            <person name="Murali S."/>
            <person name="Gordon D."/>
            <person name="Cantsilieris S."/>
            <person name="Munson K."/>
            <person name="Nelson B."/>
            <person name="Raja A."/>
            <person name="Underwood J."/>
            <person name="Diekhans M."/>
            <person name="Fiddes I."/>
            <person name="Haussler D."/>
            <person name="Eichler E."/>
        </authorList>
    </citation>
    <scope>NUCLEOTIDE SEQUENCE [LARGE SCALE GENOMIC DNA]</scope>
    <source>
        <strain evidence="5">Susie</strain>
    </source>
</reference>
<dbReference type="GO" id="GO:0005730">
    <property type="term" value="C:nucleolus"/>
    <property type="evidence" value="ECO:0007669"/>
    <property type="project" value="UniProtKB-SubCell"/>
</dbReference>
<accession>A0A2J8RDJ9</accession>
<organism evidence="5">
    <name type="scientific">Pongo abelii</name>
    <name type="common">Sumatran orangutan</name>
    <name type="synonym">Pongo pygmaeus abelii</name>
    <dbReference type="NCBI Taxonomy" id="9601"/>
    <lineage>
        <taxon>Eukaryota</taxon>
        <taxon>Metazoa</taxon>
        <taxon>Chordata</taxon>
        <taxon>Craniata</taxon>
        <taxon>Vertebrata</taxon>
        <taxon>Euteleostomi</taxon>
        <taxon>Mammalia</taxon>
        <taxon>Eutheria</taxon>
        <taxon>Euarchontoglires</taxon>
        <taxon>Primates</taxon>
        <taxon>Haplorrhini</taxon>
        <taxon>Catarrhini</taxon>
        <taxon>Hominidae</taxon>
        <taxon>Pongo</taxon>
    </lineage>
</organism>
<keyword evidence="4" id="KW-0539">Nucleus</keyword>
<proteinExistence type="inferred from homology"/>
<evidence type="ECO:0000256" key="2">
    <source>
        <dbReference type="ARBA" id="ARBA00008479"/>
    </source>
</evidence>
<evidence type="ECO:0000313" key="5">
    <source>
        <dbReference type="EMBL" id="PNJ06559.1"/>
    </source>
</evidence>
<evidence type="ECO:0000256" key="4">
    <source>
        <dbReference type="ARBA" id="ARBA00023242"/>
    </source>
</evidence>
<dbReference type="PANTHER" id="PTHR13243">
    <property type="entry name" value="HSPC111 PROTEIN-RELATED"/>
    <property type="match status" value="1"/>
</dbReference>
<gene>
    <name evidence="5" type="ORF">CR201_G0051578</name>
</gene>
<sequence>MPKAKGKTRRQKFGYSVNRKRLNRNARRKAAPRIECSHIRHAWDHAKSVRQNLAEMGLAVDPNRAVPLRKRKVKAMEVDTEERPKELVLKPYVLNDLEAEASLPEKKGNTLSRDLIDYVRYMVENHGEDYKQSGKTSSILCRRVRWRLRDWFTLQLPQAEASPRPVKLEPGCKARRCCVAPEGLARSHGIRLHTHVHTPRSGEGTVLRGSNL</sequence>